<evidence type="ECO:0000259" key="2">
    <source>
        <dbReference type="Pfam" id="PF18050"/>
    </source>
</evidence>
<dbReference type="Gene3D" id="2.40.100.20">
    <property type="match status" value="1"/>
</dbReference>
<dbReference type="InterPro" id="IPR041183">
    <property type="entry name" value="Cyclophilin-like"/>
</dbReference>
<dbReference type="RefSeq" id="WP_207108133.1">
    <property type="nucleotide sequence ID" value="NZ_JAFLVR010000020.1"/>
</dbReference>
<reference evidence="3 4" key="1">
    <citation type="submission" date="2021-03" db="EMBL/GenBank/DDBJ databases">
        <title>Enterococcal diversity collection.</title>
        <authorList>
            <person name="Gilmore M.S."/>
            <person name="Schwartzman J."/>
            <person name="Van Tyne D."/>
            <person name="Martin M."/>
            <person name="Earl A.M."/>
            <person name="Manson A.L."/>
            <person name="Straub T."/>
            <person name="Salamzade R."/>
            <person name="Saavedra J."/>
            <person name="Lebreton F."/>
            <person name="Prichula J."/>
            <person name="Schaufler K."/>
            <person name="Gaca A."/>
            <person name="Sgardioli B."/>
            <person name="Wagenaar J."/>
            <person name="Strong T."/>
        </authorList>
    </citation>
    <scope>NUCLEOTIDE SEQUENCE [LARGE SCALE GENOMIC DNA]</scope>
    <source>
        <strain evidence="3 4">MJM16</strain>
    </source>
</reference>
<keyword evidence="1" id="KW-0732">Signal</keyword>
<feature type="signal peptide" evidence="1">
    <location>
        <begin position="1"/>
        <end position="26"/>
    </location>
</feature>
<evidence type="ECO:0000256" key="1">
    <source>
        <dbReference type="SAM" id="SignalP"/>
    </source>
</evidence>
<dbReference type="Proteomes" id="UP000664495">
    <property type="component" value="Unassembled WGS sequence"/>
</dbReference>
<sequence length="159" mass="18463">MRVKFLRMLLVIGLLWSGLAILSACSATENSTYDQSTERTKEERVDMLRLQVNGNELQIEWETNPTVKKLQQLLPKKFTMQDLHQNEKYYDLPENLPSEAKRVGKIEAGDIMLYGERTLVVFYQSFDTSYSYTRVGRIVNNQQLIEQLGNAQVEVERIN</sequence>
<evidence type="ECO:0000313" key="4">
    <source>
        <dbReference type="Proteomes" id="UP000664495"/>
    </source>
</evidence>
<gene>
    <name evidence="3" type="ORF">JZO85_08775</name>
</gene>
<keyword evidence="4" id="KW-1185">Reference proteome</keyword>
<evidence type="ECO:0000313" key="3">
    <source>
        <dbReference type="EMBL" id="MBO0452360.1"/>
    </source>
</evidence>
<dbReference type="EMBL" id="JAFLVR010000020">
    <property type="protein sequence ID" value="MBO0452360.1"/>
    <property type="molecule type" value="Genomic_DNA"/>
</dbReference>
<proteinExistence type="predicted"/>
<organism evidence="3 4">
    <name type="scientific">Candidatus Enterococcus murrayae</name>
    <dbReference type="NCBI Taxonomy" id="2815321"/>
    <lineage>
        <taxon>Bacteria</taxon>
        <taxon>Bacillati</taxon>
        <taxon>Bacillota</taxon>
        <taxon>Bacilli</taxon>
        <taxon>Lactobacillales</taxon>
        <taxon>Enterococcaceae</taxon>
        <taxon>Enterococcus</taxon>
    </lineage>
</organism>
<dbReference type="PROSITE" id="PS51257">
    <property type="entry name" value="PROKAR_LIPOPROTEIN"/>
    <property type="match status" value="1"/>
</dbReference>
<feature type="domain" description="Cyclophilin-like" evidence="2">
    <location>
        <begin position="50"/>
        <end position="155"/>
    </location>
</feature>
<protein>
    <recommendedName>
        <fullName evidence="2">Cyclophilin-like domain-containing protein</fullName>
    </recommendedName>
</protein>
<dbReference type="InterPro" id="IPR029000">
    <property type="entry name" value="Cyclophilin-like_dom_sf"/>
</dbReference>
<dbReference type="SUPFAM" id="SSF50891">
    <property type="entry name" value="Cyclophilin-like"/>
    <property type="match status" value="1"/>
</dbReference>
<accession>A0ABS3HFY7</accession>
<comment type="caution">
    <text evidence="3">The sequence shown here is derived from an EMBL/GenBank/DDBJ whole genome shotgun (WGS) entry which is preliminary data.</text>
</comment>
<feature type="chain" id="PRO_5046306767" description="Cyclophilin-like domain-containing protein" evidence="1">
    <location>
        <begin position="27"/>
        <end position="159"/>
    </location>
</feature>
<name>A0ABS3HFY7_9ENTE</name>
<dbReference type="Pfam" id="PF18050">
    <property type="entry name" value="Cyclophil_like2"/>
    <property type="match status" value="1"/>
</dbReference>